<gene>
    <name evidence="7" type="ORF">TWF694_010376</name>
</gene>
<name>A0AAV9XAZ1_9PEZI</name>
<dbReference type="InterPro" id="IPR051954">
    <property type="entry name" value="tRNA_methyltransferase_THADA"/>
</dbReference>
<comment type="similarity">
    <text evidence="1">Belongs to the THADA family.</text>
</comment>
<evidence type="ECO:0000313" key="7">
    <source>
        <dbReference type="EMBL" id="KAK6538811.1"/>
    </source>
</evidence>
<evidence type="ECO:0000259" key="6">
    <source>
        <dbReference type="Pfam" id="PF25151"/>
    </source>
</evidence>
<dbReference type="Pfam" id="PF25150">
    <property type="entry name" value="TPR_Trm732"/>
    <property type="match status" value="1"/>
</dbReference>
<dbReference type="GO" id="GO:0030488">
    <property type="term" value="P:tRNA methylation"/>
    <property type="evidence" value="ECO:0007669"/>
    <property type="project" value="TreeGrafter"/>
</dbReference>
<dbReference type="Proteomes" id="UP001365542">
    <property type="component" value="Unassembled WGS sequence"/>
</dbReference>
<dbReference type="PANTHER" id="PTHR14387">
    <property type="entry name" value="THADA/DEATH RECEPTOR INTERACTING PROTEIN"/>
    <property type="match status" value="1"/>
</dbReference>
<accession>A0AAV9XAZ1</accession>
<feature type="domain" description="tRNA (32-2'-O)-methyltransferase regulator THADA-like TPR repeats region" evidence="5">
    <location>
        <begin position="253"/>
        <end position="547"/>
    </location>
</feature>
<keyword evidence="2" id="KW-0819">tRNA processing</keyword>
<keyword evidence="8" id="KW-1185">Reference proteome</keyword>
<evidence type="ECO:0000256" key="2">
    <source>
        <dbReference type="ARBA" id="ARBA00022694"/>
    </source>
</evidence>
<dbReference type="PANTHER" id="PTHR14387:SF0">
    <property type="entry name" value="DUF2428 DOMAIN-CONTAINING PROTEIN"/>
    <property type="match status" value="1"/>
</dbReference>
<dbReference type="InterPro" id="IPR019442">
    <property type="entry name" value="THADA/TRM732_DUF2428"/>
</dbReference>
<evidence type="ECO:0000256" key="1">
    <source>
        <dbReference type="ARBA" id="ARBA00010409"/>
    </source>
</evidence>
<organism evidence="7 8">
    <name type="scientific">Orbilia ellipsospora</name>
    <dbReference type="NCBI Taxonomy" id="2528407"/>
    <lineage>
        <taxon>Eukaryota</taxon>
        <taxon>Fungi</taxon>
        <taxon>Dikarya</taxon>
        <taxon>Ascomycota</taxon>
        <taxon>Pezizomycotina</taxon>
        <taxon>Orbiliomycetes</taxon>
        <taxon>Orbiliales</taxon>
        <taxon>Orbiliaceae</taxon>
        <taxon>Orbilia</taxon>
    </lineage>
</organism>
<feature type="domain" description="DUF2428" evidence="4">
    <location>
        <begin position="676"/>
        <end position="924"/>
    </location>
</feature>
<protein>
    <recommendedName>
        <fullName evidence="9">DUF2428 domain-containing protein</fullName>
    </recommendedName>
</protein>
<dbReference type="GO" id="GO:0005829">
    <property type="term" value="C:cytosol"/>
    <property type="evidence" value="ECO:0007669"/>
    <property type="project" value="TreeGrafter"/>
</dbReference>
<dbReference type="SUPFAM" id="SSF48371">
    <property type="entry name" value="ARM repeat"/>
    <property type="match status" value="1"/>
</dbReference>
<evidence type="ECO:0008006" key="9">
    <source>
        <dbReference type="Google" id="ProtNLM"/>
    </source>
</evidence>
<dbReference type="Pfam" id="PF25151">
    <property type="entry name" value="TPR_Trm732_C"/>
    <property type="match status" value="1"/>
</dbReference>
<feature type="region of interest" description="Disordered" evidence="3">
    <location>
        <begin position="494"/>
        <end position="516"/>
    </location>
</feature>
<evidence type="ECO:0000313" key="8">
    <source>
        <dbReference type="Proteomes" id="UP001365542"/>
    </source>
</evidence>
<feature type="compositionally biased region" description="Basic and acidic residues" evidence="3">
    <location>
        <begin position="503"/>
        <end position="516"/>
    </location>
</feature>
<evidence type="ECO:0000259" key="5">
    <source>
        <dbReference type="Pfam" id="PF25150"/>
    </source>
</evidence>
<sequence>MESLDAIESTLSEYETSSRILPEETLLSLREKLIKLNIKDSAQDCPKTIRYLKQWILPLLATGSNSKIESGVRLYAVDALSIVFTRLGGAIKVVEVDIKPTSCLDKSMGSKCITIFRDFFDQATPPLLKSLKDCLTAFIALGNESWKFEERQKFSLSIAGEVFDGAINGDFRKGDLYLLEFLIKKKWLSSKSLLSTVASDGETPSVINLSSIFKMMGNRTLAPGIGRLLGSLLRRFQDELAVDVEPQHLKQLWLDHFKEVLAKSLFSIDEQTALNTELYAVPGIFQDEKEGLAIFIRYLLEIHHSSQEYQHSIAIIGCLRTGKEYGWLSESQVDEYVNSLGGYDSLLSDQYSLLRAQTLRLMLISSSMAYPLSSAYFQILKIHLDDFFAEPEPQVRNEIYSAFRVLFERLVASSYALNKRLQSFEKRPQEINNEHSNGSDTLRNQLVEHKSFITWFLSELLPSQLHQNASYQRVVLALKVYSFWLPQIDRDTSNPRPGSDLTSDVKKSRKKQTDREHIVLPFDPEIEYPSLLRLLAERIIDPYDDIRSLAAGLIKELRQSNELPWPQILQRAQKLIEHSGRPGQGNGLSRILEVLHDLSLKDANVAREIWESYDSNISDKTIVDLAFMLLEREPQAKCENNLRSQIDNSVIGALALIYKRKDAAKLFGNTKQGQNILDSVLNLTRNIWSREREILCNESPEGRGGLLSGDDSDDEEEDQLNSQGFLSYSWRVVSEASSLLGAISKYTTLAYSETRNADAFLKSAGELLIEQLTSIRHRGSLSSIFPALTAMCFQCLTSASPSAQKLPQIWLDTLLSIVSTSGKSITRRSAGLPMAMGAILISEIQSKKKQTLLLDHAFKSLQAIVSTQFLSEDPGNDHLELPQVHALNCMRFLFMDSQLAMAIDPYVASSLGMAFSCFKSEIWAVRNCGIMLYTAIVNRIFPRDGSNQLFKGERFFERYSDLADTFLETLSDGFRDLNDHRLVEAVYPALDVISRLSFMEVGETEDSISSRTQAFKDLVMRYLGCKIWKIREAAAKSILAFTHSREHALEFMRSFLIWSPEDEPRGNNLMHGSISAAREIYEQRLVGSSDIVQQAISDILLKASDVILGRDTKVSPINKALFVQLNAITSSEGGDILIEKVVPFCQMVLFAANGAPSKNFADSLLHKEIAKALAMVRPEVAVGLLSFGNPDYGISLSETLCERGESLDLSKPLREAAKFTDNEGQFIESIREEITPIGLLWDILNNHPWERYRVAAVNLLHLSSDHKASNPETLSLLVSASPVEPLRESALVLMGRNLHLVAEDENVAAQLENFITSWIEQLFRHIHDDMPFSSRMAALKSIKAAIDLFRRSSAQDISSALLPVWIILHKLLNDDDDDIRILSAELTVQLLALEQLASKDSVTSLQTERKLFSHLAATDAASKPLMRQYLLDGILDTPVESPDDIKTQLIQANTPNTLLFKIEKQNLYRDDVRCMRYYLDILSSTTSSKDSNVESRLVRYVTMGMDTLWDIAQEYQAMEAGDGGVSINAGKLRAADGIMGWTTATEEIFVLGMRIAHAFQLLMKWYAGTEKASQAEWKVRRFVDYGEREDVGINNMWLKAFRGGIIA</sequence>
<dbReference type="EMBL" id="JAVHJO010000007">
    <property type="protein sequence ID" value="KAK6538811.1"/>
    <property type="molecule type" value="Genomic_DNA"/>
</dbReference>
<dbReference type="Pfam" id="PF10350">
    <property type="entry name" value="DUF2428"/>
    <property type="match status" value="1"/>
</dbReference>
<feature type="domain" description="tRNA (32-2'-O)-methyltransferase regulator THADA-like C-terminal TPR repeats region" evidence="6">
    <location>
        <begin position="926"/>
        <end position="1079"/>
    </location>
</feature>
<reference evidence="7 8" key="1">
    <citation type="submission" date="2019-10" db="EMBL/GenBank/DDBJ databases">
        <authorList>
            <person name="Palmer J.M."/>
        </authorList>
    </citation>
    <scope>NUCLEOTIDE SEQUENCE [LARGE SCALE GENOMIC DNA]</scope>
    <source>
        <strain evidence="7 8">TWF694</strain>
    </source>
</reference>
<evidence type="ECO:0000256" key="3">
    <source>
        <dbReference type="SAM" id="MobiDB-lite"/>
    </source>
</evidence>
<proteinExistence type="inferred from homology"/>
<dbReference type="InterPro" id="IPR056843">
    <property type="entry name" value="THADA-like_TPR"/>
</dbReference>
<dbReference type="InterPro" id="IPR016024">
    <property type="entry name" value="ARM-type_fold"/>
</dbReference>
<dbReference type="Pfam" id="PF26523">
    <property type="entry name" value="Trm732_C"/>
    <property type="match status" value="1"/>
</dbReference>
<dbReference type="InterPro" id="IPR056842">
    <property type="entry name" value="THADA-like_TPR_C"/>
</dbReference>
<evidence type="ECO:0000259" key="4">
    <source>
        <dbReference type="Pfam" id="PF10350"/>
    </source>
</evidence>
<feature type="region of interest" description="Disordered" evidence="3">
    <location>
        <begin position="699"/>
        <end position="718"/>
    </location>
</feature>
<comment type="caution">
    <text evidence="7">The sequence shown here is derived from an EMBL/GenBank/DDBJ whole genome shotgun (WGS) entry which is preliminary data.</text>
</comment>